<dbReference type="RefSeq" id="WP_253858109.1">
    <property type="nucleotide sequence ID" value="NZ_BAAALM010000031.1"/>
</dbReference>
<proteinExistence type="predicted"/>
<accession>A0ABP4GIG7</accession>
<sequence>MARDALPDWALGLVIVAGAATAMVPAAGMLVGISTMVASTLVPTQPTAAWSGSGRALSS</sequence>
<keyword evidence="2" id="KW-1185">Reference proteome</keyword>
<reference evidence="2" key="1">
    <citation type="journal article" date="2019" name="Int. J. Syst. Evol. Microbiol.">
        <title>The Global Catalogue of Microorganisms (GCM) 10K type strain sequencing project: providing services to taxonomists for standard genome sequencing and annotation.</title>
        <authorList>
            <consortium name="The Broad Institute Genomics Platform"/>
            <consortium name="The Broad Institute Genome Sequencing Center for Infectious Disease"/>
            <person name="Wu L."/>
            <person name="Ma J."/>
        </authorList>
    </citation>
    <scope>NUCLEOTIDE SEQUENCE [LARGE SCALE GENOMIC DNA]</scope>
    <source>
        <strain evidence="2">JCM 13022</strain>
    </source>
</reference>
<protein>
    <submittedName>
        <fullName evidence="1">Uncharacterized protein</fullName>
    </submittedName>
</protein>
<comment type="caution">
    <text evidence="1">The sequence shown here is derived from an EMBL/GenBank/DDBJ whole genome shotgun (WGS) entry which is preliminary data.</text>
</comment>
<evidence type="ECO:0000313" key="1">
    <source>
        <dbReference type="EMBL" id="GAA1222690.1"/>
    </source>
</evidence>
<evidence type="ECO:0000313" key="2">
    <source>
        <dbReference type="Proteomes" id="UP001500467"/>
    </source>
</evidence>
<organism evidence="1 2">
    <name type="scientific">Prauserella alba</name>
    <dbReference type="NCBI Taxonomy" id="176898"/>
    <lineage>
        <taxon>Bacteria</taxon>
        <taxon>Bacillati</taxon>
        <taxon>Actinomycetota</taxon>
        <taxon>Actinomycetes</taxon>
        <taxon>Pseudonocardiales</taxon>
        <taxon>Pseudonocardiaceae</taxon>
        <taxon>Prauserella</taxon>
    </lineage>
</organism>
<gene>
    <name evidence="1" type="ORF">GCM10009675_51810</name>
</gene>
<dbReference type="Proteomes" id="UP001500467">
    <property type="component" value="Unassembled WGS sequence"/>
</dbReference>
<dbReference type="EMBL" id="BAAALM010000031">
    <property type="protein sequence ID" value="GAA1222690.1"/>
    <property type="molecule type" value="Genomic_DNA"/>
</dbReference>
<name>A0ABP4GIG7_9PSEU</name>